<dbReference type="AlphaFoldDB" id="A0A6G0VXR6"/>
<dbReference type="OrthoDB" id="6628530at2759"/>
<evidence type="ECO:0000256" key="5">
    <source>
        <dbReference type="ARBA" id="ARBA00025466"/>
    </source>
</evidence>
<evidence type="ECO:0000256" key="6">
    <source>
        <dbReference type="SAM" id="Coils"/>
    </source>
</evidence>
<evidence type="ECO:0000256" key="2">
    <source>
        <dbReference type="ARBA" id="ARBA00016807"/>
    </source>
</evidence>
<comment type="subunit">
    <text evidence="1">Self-associates forming complexes of several hundred monomers.</text>
</comment>
<evidence type="ECO:0000259" key="7">
    <source>
        <dbReference type="Pfam" id="PF13873"/>
    </source>
</evidence>
<dbReference type="EMBL" id="VUJU01011541">
    <property type="protein sequence ID" value="KAF0710756.1"/>
    <property type="molecule type" value="Genomic_DNA"/>
</dbReference>
<keyword evidence="4" id="KW-0804">Transcription</keyword>
<accession>A0A6G0VXR6</accession>
<keyword evidence="3" id="KW-0805">Transcription regulation</keyword>
<reference evidence="8 9" key="1">
    <citation type="submission" date="2019-08" db="EMBL/GenBank/DDBJ databases">
        <title>Whole genome of Aphis craccivora.</title>
        <authorList>
            <person name="Voronova N.V."/>
            <person name="Shulinski R.S."/>
            <person name="Bandarenka Y.V."/>
            <person name="Zhorov D.G."/>
            <person name="Warner D."/>
        </authorList>
    </citation>
    <scope>NUCLEOTIDE SEQUENCE [LARGE SCALE GENOMIC DNA]</scope>
    <source>
        <strain evidence="8">180601</strain>
        <tissue evidence="8">Whole Body</tissue>
    </source>
</reference>
<name>A0A6G0VXR6_APHCR</name>
<comment type="function">
    <text evidence="5">Involved in transvection phenomena (= synapsis-dependent gene expression), where the synaptic pairing of chromosomes carrying genes with which zeste interacts influences the expression of these genes. Zeste binds to DNA and stimulates transcription from a nearby promoter.</text>
</comment>
<sequence length="266" mass="30775">MGKGLAYSSTEKTLITELVQKHYIVENKKTDSTSIHEKNNAWEKITQEFNSMGNHPIRTLVQVKKCWNNIKTKRKSEITAHKQALLRTGGGPEVPKLLENPAIDQFANIALEIPGSIDSDVQCTVTPDGTLEFSCFDDENVSDSNDNDVQTFTKNIENEVTSKQFSNENVTRTKKEKQHHKINKLNFTSEISSRMERLENQKKNDEEMHGLLKQEILLKIENERELLKKRKVETEISENELNFQQERHQMEIETLKKRLIYDSDSN</sequence>
<comment type="caution">
    <text evidence="8">The sequence shown here is derived from an EMBL/GenBank/DDBJ whole genome shotgun (WGS) entry which is preliminary data.</text>
</comment>
<dbReference type="Proteomes" id="UP000478052">
    <property type="component" value="Unassembled WGS sequence"/>
</dbReference>
<evidence type="ECO:0000256" key="3">
    <source>
        <dbReference type="ARBA" id="ARBA00023015"/>
    </source>
</evidence>
<proteinExistence type="predicted"/>
<keyword evidence="6" id="KW-0175">Coiled coil</keyword>
<protein>
    <recommendedName>
        <fullName evidence="2">Regulatory protein zeste</fullName>
    </recommendedName>
</protein>
<dbReference type="PANTHER" id="PTHR21411">
    <property type="entry name" value="APONTIC"/>
    <property type="match status" value="1"/>
</dbReference>
<gene>
    <name evidence="8" type="ORF">FWK35_00029810</name>
</gene>
<feature type="domain" description="Myb/SANT-like DNA-binding" evidence="7">
    <location>
        <begin position="8"/>
        <end position="79"/>
    </location>
</feature>
<dbReference type="InterPro" id="IPR028002">
    <property type="entry name" value="Myb_DNA-bind_5"/>
</dbReference>
<evidence type="ECO:0000313" key="8">
    <source>
        <dbReference type="EMBL" id="KAF0710756.1"/>
    </source>
</evidence>
<keyword evidence="9" id="KW-1185">Reference proteome</keyword>
<evidence type="ECO:0000256" key="4">
    <source>
        <dbReference type="ARBA" id="ARBA00023163"/>
    </source>
</evidence>
<feature type="coiled-coil region" evidence="6">
    <location>
        <begin position="188"/>
        <end position="215"/>
    </location>
</feature>
<evidence type="ECO:0000256" key="1">
    <source>
        <dbReference type="ARBA" id="ARBA00011764"/>
    </source>
</evidence>
<dbReference type="Pfam" id="PF13873">
    <property type="entry name" value="Myb_DNA-bind_5"/>
    <property type="match status" value="1"/>
</dbReference>
<evidence type="ECO:0000313" key="9">
    <source>
        <dbReference type="Proteomes" id="UP000478052"/>
    </source>
</evidence>
<organism evidence="8 9">
    <name type="scientific">Aphis craccivora</name>
    <name type="common">Cowpea aphid</name>
    <dbReference type="NCBI Taxonomy" id="307492"/>
    <lineage>
        <taxon>Eukaryota</taxon>
        <taxon>Metazoa</taxon>
        <taxon>Ecdysozoa</taxon>
        <taxon>Arthropoda</taxon>
        <taxon>Hexapoda</taxon>
        <taxon>Insecta</taxon>
        <taxon>Pterygota</taxon>
        <taxon>Neoptera</taxon>
        <taxon>Paraneoptera</taxon>
        <taxon>Hemiptera</taxon>
        <taxon>Sternorrhyncha</taxon>
        <taxon>Aphidomorpha</taxon>
        <taxon>Aphidoidea</taxon>
        <taxon>Aphididae</taxon>
        <taxon>Aphidini</taxon>
        <taxon>Aphis</taxon>
        <taxon>Aphis</taxon>
    </lineage>
</organism>
<dbReference type="PANTHER" id="PTHR21411:SF0">
    <property type="entry name" value="REGULATORY PROTEIN ZESTE"/>
    <property type="match status" value="1"/>
</dbReference>